<evidence type="ECO:0000313" key="1">
    <source>
        <dbReference type="EMBL" id="MQM20066.1"/>
    </source>
</evidence>
<name>A0A843XL57_COLES</name>
<dbReference type="EMBL" id="NMUH01009449">
    <property type="protein sequence ID" value="MQM20066.1"/>
    <property type="molecule type" value="Genomic_DNA"/>
</dbReference>
<organism evidence="1 2">
    <name type="scientific">Colocasia esculenta</name>
    <name type="common">Wild taro</name>
    <name type="synonym">Arum esculentum</name>
    <dbReference type="NCBI Taxonomy" id="4460"/>
    <lineage>
        <taxon>Eukaryota</taxon>
        <taxon>Viridiplantae</taxon>
        <taxon>Streptophyta</taxon>
        <taxon>Embryophyta</taxon>
        <taxon>Tracheophyta</taxon>
        <taxon>Spermatophyta</taxon>
        <taxon>Magnoliopsida</taxon>
        <taxon>Liliopsida</taxon>
        <taxon>Araceae</taxon>
        <taxon>Aroideae</taxon>
        <taxon>Colocasieae</taxon>
        <taxon>Colocasia</taxon>
    </lineage>
</organism>
<dbReference type="Proteomes" id="UP000652761">
    <property type="component" value="Unassembled WGS sequence"/>
</dbReference>
<reference evidence="1" key="1">
    <citation type="submission" date="2017-07" db="EMBL/GenBank/DDBJ databases">
        <title>Taro Niue Genome Assembly and Annotation.</title>
        <authorList>
            <person name="Atibalentja N."/>
            <person name="Keating K."/>
            <person name="Fields C.J."/>
        </authorList>
    </citation>
    <scope>NUCLEOTIDE SEQUENCE</scope>
    <source>
        <strain evidence="1">Niue_2</strain>
        <tissue evidence="1">Leaf</tissue>
    </source>
</reference>
<evidence type="ECO:0000313" key="2">
    <source>
        <dbReference type="Proteomes" id="UP000652761"/>
    </source>
</evidence>
<gene>
    <name evidence="1" type="ORF">Taro_053080</name>
</gene>
<comment type="caution">
    <text evidence="1">The sequence shown here is derived from an EMBL/GenBank/DDBJ whole genome shotgun (WGS) entry which is preliminary data.</text>
</comment>
<keyword evidence="2" id="KW-1185">Reference proteome</keyword>
<proteinExistence type="predicted"/>
<protein>
    <submittedName>
        <fullName evidence="1">Uncharacterized protein</fullName>
    </submittedName>
</protein>
<accession>A0A843XL57</accession>
<dbReference type="AlphaFoldDB" id="A0A843XL57"/>
<sequence length="158" mass="16720">MMPMNDMPAGGGGDLNYLPRHPEEQDVRALAHKLLQSKAVVELPDGHLLAHDAYNVRQLARHTSRGCRCACAGEAINTMASKAAATTAAAMAVPFLAERVAAMSRREGGRQTIDGEGIKKDVKRCRTGRTVAACHGCGSAVFVWSTASCRDTAVAVSD</sequence>